<evidence type="ECO:0000313" key="2">
    <source>
        <dbReference type="EMBL" id="KAK7450543.1"/>
    </source>
</evidence>
<feature type="compositionally biased region" description="Low complexity" evidence="1">
    <location>
        <begin position="277"/>
        <end position="291"/>
    </location>
</feature>
<dbReference type="EMBL" id="JBANRG010000033">
    <property type="protein sequence ID" value="KAK7450543.1"/>
    <property type="molecule type" value="Genomic_DNA"/>
</dbReference>
<feature type="compositionally biased region" description="Low complexity" evidence="1">
    <location>
        <begin position="961"/>
        <end position="974"/>
    </location>
</feature>
<feature type="compositionally biased region" description="Polar residues" evidence="1">
    <location>
        <begin position="535"/>
        <end position="551"/>
    </location>
</feature>
<sequence>MRSRTSPAPSPALGKRTRSPSLTSSEQETASTSQREQPARRVKRQRLPPPTAKKPFRKQRPNGKNAFRTRARAAKQSSFANIKDSEMLYDEDHVDTSASPSGLARDVDMAEAVPTNAIPLPAPPTPGPEADTIMLSNGDFDSAPGARHTSSPRSPTAKDIVPAGVQEPSYVISSSQTFSCNSSTSDAVMPPKDSSHSSIHAAQSPSFPIQAVTSPSSLFALERPVKAPTETNAVMSAHPAFSAENRRLSLPSSLSGLPMTVLVPLESSAGPRRDHLSASSLNDSSPSSQQSRPTTPANSTPSDATNCSGMTGPSSRASHNSTSAADQKMILRQPSGDTVLSDSRRSSRKESTLDDCTMSTVSRSSTKSPDDDSENDTSMSVNGPGQTLSSYTYNSEAVVSHFSNHSNSSYKMSSQPSLTELGRNGRFPDESSMEDEGSVMTGEVGETSMVLDDLESSVGTEYSTGSSICSRLSGQSVQYEEVNNGGSQDYGSEEEGTSCNGDSDDASECGSSDIGSLEYESDMSMTDTDSRSSSPDIHSNPLESSLSHTASLLSNTTRASYDSLLSLESSQQGPGSPIPSYHYDSQGTNSATLSRSVASITSFSSTRTTPQSSYSYESMLSLSNISDSASTELVSVDSGALSRSSGSQMSVLTVSASDSKTMSSPSLSASFLSSDLSFSATPSVASRSTGFVSRAYPMSASSASTLSQDSPLSYQANSMSMASTRTGSSLHTQSMASTRSGSSLHTQSMHSQYSEPQSQSFDGSRQYSLSVASGSTRLCSPHSSFSISADDENSASGFRHSASPDVNDIPSQRSTTPECSSVTSDNSEVEPAPKHYRSLYSDDEHPSLVSGESIPKHYHHSYPDNEDEGFTPRQKHRSGRSAAGFTPMKKSNAVHFYSSSESGHEEEEIPMTEDESSTPRTRSTSQHPRRNHGSSPVQDRQAECRESDDFKLEDFLDPKQLSPALASSLLSGPS</sequence>
<keyword evidence="3" id="KW-1185">Reference proteome</keyword>
<feature type="compositionally biased region" description="Polar residues" evidence="1">
    <location>
        <begin position="357"/>
        <end position="367"/>
    </location>
</feature>
<feature type="compositionally biased region" description="Basic and acidic residues" evidence="1">
    <location>
        <begin position="940"/>
        <end position="957"/>
    </location>
</feature>
<feature type="compositionally biased region" description="Basic and acidic residues" evidence="1">
    <location>
        <begin position="83"/>
        <end position="95"/>
    </location>
</feature>
<reference evidence="2 3" key="1">
    <citation type="submission" date="2024-01" db="EMBL/GenBank/DDBJ databases">
        <title>A draft genome for the cacao thread blight pathogen Marasmiellus scandens.</title>
        <authorList>
            <person name="Baruah I.K."/>
            <person name="Leung J."/>
            <person name="Bukari Y."/>
            <person name="Amoako-Attah I."/>
            <person name="Meinhardt L.W."/>
            <person name="Bailey B.A."/>
            <person name="Cohen S.P."/>
        </authorList>
    </citation>
    <scope>NUCLEOTIDE SEQUENCE [LARGE SCALE GENOMIC DNA]</scope>
    <source>
        <strain evidence="2 3">GH-19</strain>
    </source>
</reference>
<feature type="compositionally biased region" description="Basic and acidic residues" evidence="1">
    <location>
        <begin position="342"/>
        <end position="352"/>
    </location>
</feature>
<feature type="region of interest" description="Disordered" evidence="1">
    <location>
        <begin position="116"/>
        <end position="160"/>
    </location>
</feature>
<comment type="caution">
    <text evidence="2">The sequence shown here is derived from an EMBL/GenBank/DDBJ whole genome shotgun (WGS) entry which is preliminary data.</text>
</comment>
<feature type="region of interest" description="Disordered" evidence="1">
    <location>
        <begin position="265"/>
        <end position="440"/>
    </location>
</feature>
<accession>A0ABR1J4P4</accession>
<feature type="compositionally biased region" description="Acidic residues" evidence="1">
    <location>
        <begin position="491"/>
        <end position="507"/>
    </location>
</feature>
<evidence type="ECO:0000313" key="3">
    <source>
        <dbReference type="Proteomes" id="UP001498398"/>
    </source>
</evidence>
<feature type="compositionally biased region" description="Polar residues" evidence="1">
    <location>
        <begin position="292"/>
        <end position="325"/>
    </location>
</feature>
<feature type="region of interest" description="Disordered" evidence="1">
    <location>
        <begin position="457"/>
        <end position="551"/>
    </location>
</feature>
<feature type="region of interest" description="Disordered" evidence="1">
    <location>
        <begin position="1"/>
        <end position="102"/>
    </location>
</feature>
<dbReference type="Proteomes" id="UP001498398">
    <property type="component" value="Unassembled WGS sequence"/>
</dbReference>
<feature type="compositionally biased region" description="Low complexity" evidence="1">
    <location>
        <begin position="522"/>
        <end position="534"/>
    </location>
</feature>
<feature type="compositionally biased region" description="Basic residues" evidence="1">
    <location>
        <begin position="54"/>
        <end position="73"/>
    </location>
</feature>
<feature type="compositionally biased region" description="Polar residues" evidence="1">
    <location>
        <begin position="457"/>
        <end position="478"/>
    </location>
</feature>
<feature type="compositionally biased region" description="Polar residues" evidence="1">
    <location>
        <begin position="716"/>
        <end position="787"/>
    </location>
</feature>
<feature type="compositionally biased region" description="Low complexity" evidence="1">
    <location>
        <begin position="398"/>
        <end position="414"/>
    </location>
</feature>
<feature type="compositionally biased region" description="Polar residues" evidence="1">
    <location>
        <begin position="196"/>
        <end position="206"/>
    </location>
</feature>
<organism evidence="2 3">
    <name type="scientific">Marasmiellus scandens</name>
    <dbReference type="NCBI Taxonomy" id="2682957"/>
    <lineage>
        <taxon>Eukaryota</taxon>
        <taxon>Fungi</taxon>
        <taxon>Dikarya</taxon>
        <taxon>Basidiomycota</taxon>
        <taxon>Agaricomycotina</taxon>
        <taxon>Agaricomycetes</taxon>
        <taxon>Agaricomycetidae</taxon>
        <taxon>Agaricales</taxon>
        <taxon>Marasmiineae</taxon>
        <taxon>Omphalotaceae</taxon>
        <taxon>Marasmiellus</taxon>
    </lineage>
</organism>
<feature type="compositionally biased region" description="Polar residues" evidence="1">
    <location>
        <begin position="809"/>
        <end position="826"/>
    </location>
</feature>
<name>A0ABR1J4P4_9AGAR</name>
<feature type="compositionally biased region" description="Low complexity" evidence="1">
    <location>
        <begin position="569"/>
        <end position="580"/>
    </location>
</feature>
<gene>
    <name evidence="2" type="ORF">VKT23_012852</name>
</gene>
<feature type="region of interest" description="Disordered" evidence="1">
    <location>
        <begin position="564"/>
        <end position="589"/>
    </location>
</feature>
<evidence type="ECO:0000256" key="1">
    <source>
        <dbReference type="SAM" id="MobiDB-lite"/>
    </source>
</evidence>
<feature type="compositionally biased region" description="Low complexity" evidence="1">
    <location>
        <begin position="21"/>
        <end position="36"/>
    </location>
</feature>
<feature type="region of interest" description="Disordered" evidence="1">
    <location>
        <begin position="716"/>
        <end position="974"/>
    </location>
</feature>
<proteinExistence type="predicted"/>
<protein>
    <submittedName>
        <fullName evidence="2">Uncharacterized protein</fullName>
    </submittedName>
</protein>
<feature type="region of interest" description="Disordered" evidence="1">
    <location>
        <begin position="181"/>
        <end position="206"/>
    </location>
</feature>
<feature type="compositionally biased region" description="Polar residues" evidence="1">
    <location>
        <begin position="376"/>
        <end position="397"/>
    </location>
</feature>
<feature type="compositionally biased region" description="Acidic residues" evidence="1">
    <location>
        <begin position="904"/>
        <end position="916"/>
    </location>
</feature>